<evidence type="ECO:0000313" key="3">
    <source>
        <dbReference type="Proteomes" id="UP000346198"/>
    </source>
</evidence>
<keyword evidence="3" id="KW-1185">Reference proteome</keyword>
<accession>A0A6C2UP44</accession>
<name>A0A6C2UP44_9BACT</name>
<feature type="chain" id="PRO_5025536482" evidence="1">
    <location>
        <begin position="25"/>
        <end position="831"/>
    </location>
</feature>
<reference evidence="2 3" key="1">
    <citation type="submission" date="2019-04" db="EMBL/GenBank/DDBJ databases">
        <authorList>
            <person name="Van Vliet M D."/>
        </authorList>
    </citation>
    <scope>NUCLEOTIDE SEQUENCE [LARGE SCALE GENOMIC DNA]</scope>
    <source>
        <strain evidence="2 3">F21</strain>
    </source>
</reference>
<protein>
    <submittedName>
        <fullName evidence="2">Uncharacterized protein</fullName>
    </submittedName>
</protein>
<evidence type="ECO:0000256" key="1">
    <source>
        <dbReference type="SAM" id="SignalP"/>
    </source>
</evidence>
<proteinExistence type="predicted"/>
<dbReference type="AlphaFoldDB" id="A0A6C2UP44"/>
<gene>
    <name evidence="2" type="ORF">SCARR_02863</name>
</gene>
<dbReference type="EMBL" id="CAAHFH010000002">
    <property type="protein sequence ID" value="VGO20796.1"/>
    <property type="molecule type" value="Genomic_DNA"/>
</dbReference>
<organism evidence="2 3">
    <name type="scientific">Pontiella sulfatireligans</name>
    <dbReference type="NCBI Taxonomy" id="2750658"/>
    <lineage>
        <taxon>Bacteria</taxon>
        <taxon>Pseudomonadati</taxon>
        <taxon>Kiritimatiellota</taxon>
        <taxon>Kiritimatiellia</taxon>
        <taxon>Kiritimatiellales</taxon>
        <taxon>Pontiellaceae</taxon>
        <taxon>Pontiella</taxon>
    </lineage>
</organism>
<dbReference type="RefSeq" id="WP_136062308.1">
    <property type="nucleotide sequence ID" value="NZ_CAAHFH010000002.1"/>
</dbReference>
<evidence type="ECO:0000313" key="2">
    <source>
        <dbReference type="EMBL" id="VGO20796.1"/>
    </source>
</evidence>
<keyword evidence="1" id="KW-0732">Signal</keyword>
<feature type="signal peptide" evidence="1">
    <location>
        <begin position="1"/>
        <end position="24"/>
    </location>
</feature>
<sequence>MKRSWIIATTTAMAMSFAAQVANAATVVDTWTFDASSATSGEEPSNNGILLGDFDSTLQTAAQVDGTFKFDPITSGTASDLSAWSLLNESIDMSAGYAQFTLNIDSVDMSGDPATANAFGIQLANSGDAGDFLQLNFGLNWNKTIMQFILTGKIDGVAITEGATANKYINLPTLAETDVQATAKLNVDAGTLTLSVVGFDDKVMTIDNDLSGLDKLDRIRTYQRNFLGAGDFIVFDSITVEKDASVQTEAEYGYAEVWDMDDNGQFQLSTNGTSLGSTFDTNNNSITQIDDDGTFIFSPTSVSGNDTILLSTPIVLTNGATSKVKLSYDLSSVDFSVDPATRTTLDVILMDSASSDSLTIRLLDVNTGDTLRGQVYLREAGTIPNLFLGNQDVSPTLSLSAPASISVELDYEAGSYAWDINGVTGTGAVDLSGLGINRFDSLKIYYNTWSNSTDQAVLDSLKVETFGNASSGPHPLSAYVINYQMDDNIGTTPDELAQTGNDYLGQFNTVPGPAADGAGNLFVTNATAAVQSMKHIFDSVRTNGVFVAEWRLSEWDFSTAVDGKGVKVGLFDASHALYLEYVADNVNGHCEIRSWQSGDPAFDFGNTTEIPLVSDGTGVVIQAEFNLDDLTYTVSWKFDTDAAFTTFVNAKAFNAGFVDKFDAIELRPGDGTQTASIDYITVTDPNPPEASPGAMYLAWLTTYSELGTATNLTDNPDGDMLDNLAEYALGGNPVDGADTGIGSVVGTAVDGGTNYLEYVHAIRDDADARGLTYYLESDENLIVAPGWVSAVYEIVGTNLNYEVSGFDSVTNRIPTDAKDQQFLKLKVESFL</sequence>
<dbReference type="Proteomes" id="UP000346198">
    <property type="component" value="Unassembled WGS sequence"/>
</dbReference>